<accession>A0A6P1YG70</accession>
<name>A0A6P1YG70_9FIRM</name>
<dbReference type="Proteomes" id="UP000464452">
    <property type="component" value="Chromosome"/>
</dbReference>
<protein>
    <submittedName>
        <fullName evidence="1">Uncharacterized protein</fullName>
    </submittedName>
</protein>
<dbReference type="RefSeq" id="WP_163235819.1">
    <property type="nucleotide sequence ID" value="NZ_CP048617.1"/>
</dbReference>
<sequence>MLKVKPVTIFNEDNFEEYYTRIKIFTNKRANVRTVQKMTRTLDRISEIENIELRNKKYISITCKLNEWTPNYYRKIQKNFRDRVKNMVIKLMERTKLDSYSLSIYRYALGSNEITDEFQIDVSKEQKIY</sequence>
<dbReference type="EMBL" id="CP048617">
    <property type="protein sequence ID" value="QIB27942.1"/>
    <property type="molecule type" value="Genomic_DNA"/>
</dbReference>
<gene>
    <name evidence="1" type="ORF">G3A45_12075</name>
</gene>
<evidence type="ECO:0000313" key="1">
    <source>
        <dbReference type="EMBL" id="QIB27942.1"/>
    </source>
</evidence>
<dbReference type="AlphaFoldDB" id="A0A6P1YG70"/>
<reference evidence="1 2" key="1">
    <citation type="submission" date="2020-02" db="EMBL/GenBank/DDBJ databases">
        <title>Thermophilic hydrogen producing bacteria, Caloranaerobacter azorensis.</title>
        <authorList>
            <person name="Baek K."/>
        </authorList>
    </citation>
    <scope>NUCLEOTIDE SEQUENCE [LARGE SCALE GENOMIC DNA]</scope>
    <source>
        <strain evidence="1 2">T3-1</strain>
    </source>
</reference>
<dbReference type="KEGG" id="cazo:G3A45_12075"/>
<organism evidence="1 2">
    <name type="scientific">Caloranaerobacter azorensis</name>
    <dbReference type="NCBI Taxonomy" id="116090"/>
    <lineage>
        <taxon>Bacteria</taxon>
        <taxon>Bacillati</taxon>
        <taxon>Bacillota</taxon>
        <taxon>Tissierellia</taxon>
        <taxon>Tissierellales</taxon>
        <taxon>Thermohalobacteraceae</taxon>
        <taxon>Caloranaerobacter</taxon>
    </lineage>
</organism>
<evidence type="ECO:0000313" key="2">
    <source>
        <dbReference type="Proteomes" id="UP000464452"/>
    </source>
</evidence>
<proteinExistence type="predicted"/>